<proteinExistence type="predicted"/>
<dbReference type="InterPro" id="IPR003491">
    <property type="entry name" value="REP-like_C"/>
</dbReference>
<evidence type="ECO:0000259" key="1">
    <source>
        <dbReference type="Pfam" id="PF02486"/>
    </source>
</evidence>
<dbReference type="Proteomes" id="UP001300383">
    <property type="component" value="Unassembled WGS sequence"/>
</dbReference>
<organism evidence="2 3">
    <name type="scientific">Fusibacillus kribbianus</name>
    <dbReference type="NCBI Taxonomy" id="3044208"/>
    <lineage>
        <taxon>Bacteria</taxon>
        <taxon>Bacillati</taxon>
        <taxon>Bacillota</taxon>
        <taxon>Clostridia</taxon>
        <taxon>Lachnospirales</taxon>
        <taxon>Lachnospiraceae</taxon>
        <taxon>Fusibacillus</taxon>
    </lineage>
</organism>
<reference evidence="2 3" key="1">
    <citation type="submission" date="2023-05" db="EMBL/GenBank/DDBJ databases">
        <title>[ruminococcus] sp. nov., isolated from a pig farm feces dump.</title>
        <authorList>
            <person name="Chang Y.-H."/>
        </authorList>
    </citation>
    <scope>NUCLEOTIDE SEQUENCE [LARGE SCALE GENOMIC DNA]</scope>
    <source>
        <strain evidence="2 3">YH-rum2234</strain>
    </source>
</reference>
<keyword evidence="2" id="KW-0648">Protein biosynthesis</keyword>
<evidence type="ECO:0000313" key="3">
    <source>
        <dbReference type="Proteomes" id="UP001300383"/>
    </source>
</evidence>
<gene>
    <name evidence="2" type="ORF">QJ036_09095</name>
</gene>
<comment type="caution">
    <text evidence="2">The sequence shown here is derived from an EMBL/GenBank/DDBJ whole genome shotgun (WGS) entry which is preliminary data.</text>
</comment>
<dbReference type="RefSeq" id="WP_283231069.1">
    <property type="nucleotide sequence ID" value="NZ_JASGBQ010000015.1"/>
</dbReference>
<feature type="domain" description="Replication initiation protein-like C-terminal" evidence="1">
    <location>
        <begin position="133"/>
        <end position="320"/>
    </location>
</feature>
<accession>A0AAP4BAE3</accession>
<sequence>MQAQSFGNDQNMKNGLSVCCDWIAFTLPYEYTVADVVDFLGFSAAEFVVMPVGSYGYRNCSKLADGSVRILSNGTEEMGIHVDIPSKDILIVLNRFHASRTGSTPFGTGFNVSDFNHTAFQEFLSQIIQLGGHFTRLDLAIDDQVGYFTLNDIFDLCVDAAFSSRFHSWSSESSHDNNGNVIGWTLYFGSRKSDTFLRVYDKKLEQNSKNDGSCPLIEHDWVRWELELKNGRANIAAALLLNGSLSQVTCGILSNYIRFIIKDDNNKTRCTTLPAWDEFISDVEKLSIYVAPVPLSLDDTKAWLKKQVSRSLAFIVASDGGVLDFVYDLLNLGVNKLSARQRILLQDLIPELS</sequence>
<keyword evidence="3" id="KW-1185">Reference proteome</keyword>
<keyword evidence="2" id="KW-0396">Initiation factor</keyword>
<name>A0AAP4BAE3_9FIRM</name>
<protein>
    <submittedName>
        <fullName evidence="2">Replication initiation factor domain-containing protein</fullName>
    </submittedName>
</protein>
<dbReference type="AlphaFoldDB" id="A0AAP4BAE3"/>
<dbReference type="Pfam" id="PF02486">
    <property type="entry name" value="Rep_trans"/>
    <property type="match status" value="1"/>
</dbReference>
<dbReference type="GO" id="GO:0003743">
    <property type="term" value="F:translation initiation factor activity"/>
    <property type="evidence" value="ECO:0007669"/>
    <property type="project" value="UniProtKB-KW"/>
</dbReference>
<dbReference type="EMBL" id="JASGBQ010000015">
    <property type="protein sequence ID" value="MDI9242624.1"/>
    <property type="molecule type" value="Genomic_DNA"/>
</dbReference>
<evidence type="ECO:0000313" key="2">
    <source>
        <dbReference type="EMBL" id="MDI9242624.1"/>
    </source>
</evidence>